<proteinExistence type="predicted"/>
<dbReference type="Proteomes" id="UP001055804">
    <property type="component" value="Unassembled WGS sequence"/>
</dbReference>
<accession>A0A9J6PEQ7</accession>
<dbReference type="InterPro" id="IPR000415">
    <property type="entry name" value="Nitroreductase-like"/>
</dbReference>
<sequence length="356" mass="37830">MSRQDYAAAAAAIRTPLRVPAGGGLDLEELVRLGTLAANSHNTQPWTFSLEAGAILIRPDPGRRCPVVDPDDAHLWRSLGCAAENIVQGAQAFAHAASVSVDGEVLRIDFTPAEPRAPDALCLAIPRRQCVKTAYDGRPVPAHQHDLLRQAGTVGLARAVLVTDADMRAGIADLVAEGDRAQLDDPAFREELTGWMRFSDATAIRTGDGLSGRTVGQPALPDWLARPLVGLMLSGKAQARTDRRNIESSPVLAVIVAAGEGPETWVDAGRASERFQLQATALGLASAFLNQPVEVPHLRPRLTALLGLADETPQLILRAGYGPEMPYSQRRPVRSVIRAPGADPARQAPPALPAGD</sequence>
<evidence type="ECO:0000313" key="3">
    <source>
        <dbReference type="EMBL" id="MCP1335111.1"/>
    </source>
</evidence>
<protein>
    <submittedName>
        <fullName evidence="3">Nitroreductase family protein</fullName>
    </submittedName>
</protein>
<keyword evidence="4" id="KW-1185">Reference proteome</keyword>
<evidence type="ECO:0000256" key="1">
    <source>
        <dbReference type="SAM" id="MobiDB-lite"/>
    </source>
</evidence>
<dbReference type="GO" id="GO:0016491">
    <property type="term" value="F:oxidoreductase activity"/>
    <property type="evidence" value="ECO:0007669"/>
    <property type="project" value="InterPro"/>
</dbReference>
<dbReference type="RefSeq" id="WP_269331066.1">
    <property type="nucleotide sequence ID" value="NZ_JAMZFT010000001.1"/>
</dbReference>
<evidence type="ECO:0000313" key="4">
    <source>
        <dbReference type="Proteomes" id="UP001055804"/>
    </source>
</evidence>
<dbReference type="SUPFAM" id="SSF55469">
    <property type="entry name" value="FMN-dependent nitroreductase-like"/>
    <property type="match status" value="2"/>
</dbReference>
<dbReference type="NCBIfam" id="NF047509">
    <property type="entry name" value="Rv3131_FMN_oxido"/>
    <property type="match status" value="1"/>
</dbReference>
<feature type="region of interest" description="Disordered" evidence="1">
    <location>
        <begin position="330"/>
        <end position="356"/>
    </location>
</feature>
<dbReference type="EMBL" id="JAMZFT010000001">
    <property type="protein sequence ID" value="MCP1335111.1"/>
    <property type="molecule type" value="Genomic_DNA"/>
</dbReference>
<dbReference type="AlphaFoldDB" id="A0A9J6PEQ7"/>
<comment type="caution">
    <text evidence="3">The sequence shown here is derived from an EMBL/GenBank/DDBJ whole genome shotgun (WGS) entry which is preliminary data.</text>
</comment>
<organism evidence="3 4">
    <name type="scientific">Futiania mangrovi</name>
    <dbReference type="NCBI Taxonomy" id="2959716"/>
    <lineage>
        <taxon>Bacteria</taxon>
        <taxon>Pseudomonadati</taxon>
        <taxon>Pseudomonadota</taxon>
        <taxon>Alphaproteobacteria</taxon>
        <taxon>Futianiales</taxon>
        <taxon>Futianiaceae</taxon>
        <taxon>Futiania</taxon>
    </lineage>
</organism>
<dbReference type="InterPro" id="IPR029479">
    <property type="entry name" value="Nitroreductase"/>
</dbReference>
<dbReference type="Pfam" id="PF00881">
    <property type="entry name" value="Nitroreductase"/>
    <property type="match status" value="1"/>
</dbReference>
<gene>
    <name evidence="3" type="ORF">NJQ99_01670</name>
</gene>
<dbReference type="Gene3D" id="3.40.109.10">
    <property type="entry name" value="NADH Oxidase"/>
    <property type="match status" value="1"/>
</dbReference>
<reference evidence="3" key="1">
    <citation type="submission" date="2022-06" db="EMBL/GenBank/DDBJ databases">
        <title>Isolation and Genomics of Futiania mangrovii gen. nov., sp. nov., a Rare and Metabolically-versatile member in the Class Alphaproteobacteria.</title>
        <authorList>
            <person name="Liu L."/>
            <person name="Huang W.-C."/>
            <person name="Pan J."/>
            <person name="Li J."/>
            <person name="Huang Y."/>
            <person name="Du H."/>
            <person name="Liu Y."/>
            <person name="Li M."/>
        </authorList>
    </citation>
    <scope>NUCLEOTIDE SEQUENCE</scope>
    <source>
        <strain evidence="3">FT118</strain>
    </source>
</reference>
<name>A0A9J6PEQ7_9PROT</name>
<feature type="domain" description="Nitroreductase" evidence="2">
    <location>
        <begin position="238"/>
        <end position="321"/>
    </location>
</feature>
<evidence type="ECO:0000259" key="2">
    <source>
        <dbReference type="Pfam" id="PF00881"/>
    </source>
</evidence>